<evidence type="ECO:0000313" key="2">
    <source>
        <dbReference type="EMBL" id="CAA9359975.1"/>
    </source>
</evidence>
<proteinExistence type="predicted"/>
<dbReference type="GO" id="GO:0016740">
    <property type="term" value="F:transferase activity"/>
    <property type="evidence" value="ECO:0007669"/>
    <property type="project" value="UniProtKB-KW"/>
</dbReference>
<accession>A0A6J4MH99</accession>
<reference evidence="2" key="1">
    <citation type="submission" date="2020-02" db="EMBL/GenBank/DDBJ databases">
        <authorList>
            <person name="Meier V. D."/>
        </authorList>
    </citation>
    <scope>NUCLEOTIDE SEQUENCE</scope>
    <source>
        <strain evidence="2">AVDCRST_MAG68</strain>
    </source>
</reference>
<dbReference type="AlphaFoldDB" id="A0A6J4MH99"/>
<feature type="region of interest" description="Disordered" evidence="1">
    <location>
        <begin position="99"/>
        <end position="204"/>
    </location>
</feature>
<feature type="compositionally biased region" description="Gly residues" evidence="1">
    <location>
        <begin position="170"/>
        <end position="185"/>
    </location>
</feature>
<evidence type="ECO:0000256" key="1">
    <source>
        <dbReference type="SAM" id="MobiDB-lite"/>
    </source>
</evidence>
<feature type="compositionally biased region" description="Basic and acidic residues" evidence="1">
    <location>
        <begin position="1"/>
        <end position="11"/>
    </location>
</feature>
<name>A0A6J4MH99_9BACT</name>
<feature type="non-terminal residue" evidence="2">
    <location>
        <position position="1"/>
    </location>
</feature>
<feature type="compositionally biased region" description="Basic and acidic residues" evidence="1">
    <location>
        <begin position="48"/>
        <end position="63"/>
    </location>
</feature>
<feature type="compositionally biased region" description="Basic and acidic residues" evidence="1">
    <location>
        <begin position="27"/>
        <end position="38"/>
    </location>
</feature>
<sequence>ERQARRLRDHGGVGGAVRGAAPQGAQRFRDSGAADRLRLRAAAAGGGDGDRRPRRAEGGDRRLVSGGAVRLAGPRRHAGFRLRSVARDGGVSLLDGDAGLHRGGDVAQPGGAGGGRGVEGAPHAHPGAPRDAVLPDPPGEHDPAHPRRGHHPAGGARFLPPSAHHCRPGGLRGGARAGPPGGGAHAGEAVEERGRGRSARCGRL</sequence>
<protein>
    <submittedName>
        <fullName evidence="2">Flavin prenyltransferase UbiX</fullName>
    </submittedName>
</protein>
<gene>
    <name evidence="2" type="ORF">AVDCRST_MAG68-4343</name>
</gene>
<organism evidence="2">
    <name type="scientific">uncultured Gemmatimonadota bacterium</name>
    <dbReference type="NCBI Taxonomy" id="203437"/>
    <lineage>
        <taxon>Bacteria</taxon>
        <taxon>Pseudomonadati</taxon>
        <taxon>Gemmatimonadota</taxon>
        <taxon>environmental samples</taxon>
    </lineage>
</organism>
<keyword evidence="2" id="KW-0808">Transferase</keyword>
<feature type="non-terminal residue" evidence="2">
    <location>
        <position position="204"/>
    </location>
</feature>
<feature type="region of interest" description="Disordered" evidence="1">
    <location>
        <begin position="1"/>
        <end position="70"/>
    </location>
</feature>
<dbReference type="EMBL" id="CADCTW010000200">
    <property type="protein sequence ID" value="CAA9359975.1"/>
    <property type="molecule type" value="Genomic_DNA"/>
</dbReference>